<keyword evidence="1" id="KW-1133">Transmembrane helix</keyword>
<name>A0A0G0WW87_UNCKA</name>
<sequence length="116" mass="12402">MNLTLVKPVYAAVPSVLTDPLGTKYRSLSAIFGLLINVVIGVGWALVFIFLALGFIKYITSRGETKSTDQARQWLTYAALGGVGLFFLTAIRFIIINILGSSSTLGPSEITGFLGS</sequence>
<keyword evidence="1" id="KW-0472">Membrane</keyword>
<comment type="caution">
    <text evidence="2">The sequence shown here is derived from an EMBL/GenBank/DDBJ whole genome shotgun (WGS) entry which is preliminary data.</text>
</comment>
<evidence type="ECO:0000256" key="1">
    <source>
        <dbReference type="SAM" id="Phobius"/>
    </source>
</evidence>
<proteinExistence type="predicted"/>
<dbReference type="AlphaFoldDB" id="A0A0G0WW87"/>
<evidence type="ECO:0000313" key="3">
    <source>
        <dbReference type="Proteomes" id="UP000034163"/>
    </source>
</evidence>
<keyword evidence="1" id="KW-0812">Transmembrane</keyword>
<organism evidence="2 3">
    <name type="scientific">candidate division WWE3 bacterium GW2011_GWB1_41_6</name>
    <dbReference type="NCBI Taxonomy" id="1619112"/>
    <lineage>
        <taxon>Bacteria</taxon>
        <taxon>Katanobacteria</taxon>
    </lineage>
</organism>
<protein>
    <submittedName>
        <fullName evidence="2">Uncharacterized protein</fullName>
    </submittedName>
</protein>
<gene>
    <name evidence="2" type="ORF">UU72_C0009G0031</name>
</gene>
<dbReference type="EMBL" id="LCBS01000009">
    <property type="protein sequence ID" value="KKS16989.1"/>
    <property type="molecule type" value="Genomic_DNA"/>
</dbReference>
<dbReference type="Proteomes" id="UP000034163">
    <property type="component" value="Unassembled WGS sequence"/>
</dbReference>
<reference evidence="2 3" key="1">
    <citation type="journal article" date="2015" name="Nature">
        <title>rRNA introns, odd ribosomes, and small enigmatic genomes across a large radiation of phyla.</title>
        <authorList>
            <person name="Brown C.T."/>
            <person name="Hug L.A."/>
            <person name="Thomas B.C."/>
            <person name="Sharon I."/>
            <person name="Castelle C.J."/>
            <person name="Singh A."/>
            <person name="Wilkins M.J."/>
            <person name="Williams K.H."/>
            <person name="Banfield J.F."/>
        </authorList>
    </citation>
    <scope>NUCLEOTIDE SEQUENCE [LARGE SCALE GENOMIC DNA]</scope>
</reference>
<accession>A0A0G0WW87</accession>
<evidence type="ECO:0000313" key="2">
    <source>
        <dbReference type="EMBL" id="KKS16989.1"/>
    </source>
</evidence>
<feature type="transmembrane region" description="Helical" evidence="1">
    <location>
        <begin position="74"/>
        <end position="99"/>
    </location>
</feature>
<feature type="transmembrane region" description="Helical" evidence="1">
    <location>
        <begin position="30"/>
        <end position="53"/>
    </location>
</feature>